<sequence>MDEIVGNLKKLGIDDQACNRVVQAGCCNVHDALDFLFSENRDPIPVSQPQASSTQTQSIPAEDADLQLAIERSQQHLGDDEEFQRVLAESLQDVQHNSQSWSQLLFTPSQRARHSLTDPVGLRNVGNTCYLNSLLQFYYHLPEFRRKIFSYRGSEIRNPETEQPPALNPPSSAERFVLELQRLFGYMALSAERYLDPSRLIDALQHQGEFLIGGPQDVSEFNEIFVNLVSNNT</sequence>
<accession>A0A7S1XET2</accession>
<dbReference type="PANTHER" id="PTHR24006">
    <property type="entry name" value="UBIQUITIN CARBOXYL-TERMINAL HYDROLASE"/>
    <property type="match status" value="1"/>
</dbReference>
<dbReference type="InterPro" id="IPR003903">
    <property type="entry name" value="UIM_dom"/>
</dbReference>
<reference evidence="2" key="1">
    <citation type="submission" date="2021-01" db="EMBL/GenBank/DDBJ databases">
        <authorList>
            <person name="Corre E."/>
            <person name="Pelletier E."/>
            <person name="Niang G."/>
            <person name="Scheremetjew M."/>
            <person name="Finn R."/>
            <person name="Kale V."/>
            <person name="Holt S."/>
            <person name="Cochrane G."/>
            <person name="Meng A."/>
            <person name="Brown T."/>
            <person name="Cohen L."/>
        </authorList>
    </citation>
    <scope>NUCLEOTIDE SEQUENCE</scope>
    <source>
        <strain evidence="2">SAG 36.94</strain>
    </source>
</reference>
<dbReference type="InterPro" id="IPR038765">
    <property type="entry name" value="Papain-like_cys_pep_sf"/>
</dbReference>
<dbReference type="PROSITE" id="PS50330">
    <property type="entry name" value="UIM"/>
    <property type="match status" value="1"/>
</dbReference>
<dbReference type="GO" id="GO:0005634">
    <property type="term" value="C:nucleus"/>
    <property type="evidence" value="ECO:0007669"/>
    <property type="project" value="TreeGrafter"/>
</dbReference>
<evidence type="ECO:0000259" key="1">
    <source>
        <dbReference type="PROSITE" id="PS50235"/>
    </source>
</evidence>
<gene>
    <name evidence="2" type="ORF">CCAE0312_LOCUS4986</name>
</gene>
<dbReference type="Pfam" id="PF00443">
    <property type="entry name" value="UCH"/>
    <property type="match status" value="1"/>
</dbReference>
<dbReference type="InterPro" id="IPR001394">
    <property type="entry name" value="Peptidase_C19_UCH"/>
</dbReference>
<dbReference type="InterPro" id="IPR050164">
    <property type="entry name" value="Peptidase_C19"/>
</dbReference>
<dbReference type="Gene3D" id="3.90.70.10">
    <property type="entry name" value="Cysteine proteinases"/>
    <property type="match status" value="1"/>
</dbReference>
<dbReference type="GO" id="GO:0016579">
    <property type="term" value="P:protein deubiquitination"/>
    <property type="evidence" value="ECO:0007669"/>
    <property type="project" value="InterPro"/>
</dbReference>
<feature type="domain" description="USP" evidence="1">
    <location>
        <begin position="120"/>
        <end position="233"/>
    </location>
</feature>
<dbReference type="GO" id="GO:0004843">
    <property type="term" value="F:cysteine-type deubiquitinase activity"/>
    <property type="evidence" value="ECO:0007669"/>
    <property type="project" value="InterPro"/>
</dbReference>
<name>A0A7S1XET2_9RHOD</name>
<dbReference type="AlphaFoldDB" id="A0A7S1XET2"/>
<dbReference type="EMBL" id="HBGH01009065">
    <property type="protein sequence ID" value="CAD9232901.1"/>
    <property type="molecule type" value="Transcribed_RNA"/>
</dbReference>
<dbReference type="GO" id="GO:0005829">
    <property type="term" value="C:cytosol"/>
    <property type="evidence" value="ECO:0007669"/>
    <property type="project" value="TreeGrafter"/>
</dbReference>
<organism evidence="2">
    <name type="scientific">Compsopogon caeruleus</name>
    <dbReference type="NCBI Taxonomy" id="31354"/>
    <lineage>
        <taxon>Eukaryota</taxon>
        <taxon>Rhodophyta</taxon>
        <taxon>Compsopogonophyceae</taxon>
        <taxon>Compsopogonales</taxon>
        <taxon>Compsopogonaceae</taxon>
        <taxon>Compsopogon</taxon>
    </lineage>
</organism>
<dbReference type="PROSITE" id="PS00972">
    <property type="entry name" value="USP_1"/>
    <property type="match status" value="1"/>
</dbReference>
<dbReference type="PROSITE" id="PS50235">
    <property type="entry name" value="USP_3"/>
    <property type="match status" value="1"/>
</dbReference>
<proteinExistence type="predicted"/>
<dbReference type="SUPFAM" id="SSF54001">
    <property type="entry name" value="Cysteine proteinases"/>
    <property type="match status" value="1"/>
</dbReference>
<dbReference type="InterPro" id="IPR028889">
    <property type="entry name" value="USP"/>
</dbReference>
<protein>
    <recommendedName>
        <fullName evidence="1">USP domain-containing protein</fullName>
    </recommendedName>
</protein>
<evidence type="ECO:0000313" key="2">
    <source>
        <dbReference type="EMBL" id="CAD9232901.1"/>
    </source>
</evidence>
<dbReference type="InterPro" id="IPR018200">
    <property type="entry name" value="USP_CS"/>
</dbReference>